<dbReference type="SUPFAM" id="SSF54695">
    <property type="entry name" value="POZ domain"/>
    <property type="match status" value="1"/>
</dbReference>
<reference evidence="2" key="1">
    <citation type="submission" date="2021-02" db="EMBL/GenBank/DDBJ databases">
        <authorList>
            <person name="Nowell W R."/>
        </authorList>
    </citation>
    <scope>NUCLEOTIDE SEQUENCE</scope>
    <source>
        <strain evidence="2">Ploen Becks lab</strain>
    </source>
</reference>
<evidence type="ECO:0000259" key="1">
    <source>
        <dbReference type="PROSITE" id="PS50097"/>
    </source>
</evidence>
<feature type="domain" description="BTB" evidence="1">
    <location>
        <begin position="13"/>
        <end position="80"/>
    </location>
</feature>
<dbReference type="PROSITE" id="PS50097">
    <property type="entry name" value="BTB"/>
    <property type="match status" value="1"/>
</dbReference>
<dbReference type="Gene3D" id="3.30.710.10">
    <property type="entry name" value="Potassium Channel Kv1.1, Chain A"/>
    <property type="match status" value="1"/>
</dbReference>
<organism evidence="2 3">
    <name type="scientific">Brachionus calyciflorus</name>
    <dbReference type="NCBI Taxonomy" id="104777"/>
    <lineage>
        <taxon>Eukaryota</taxon>
        <taxon>Metazoa</taxon>
        <taxon>Spiralia</taxon>
        <taxon>Gnathifera</taxon>
        <taxon>Rotifera</taxon>
        <taxon>Eurotatoria</taxon>
        <taxon>Monogononta</taxon>
        <taxon>Pseudotrocha</taxon>
        <taxon>Ploima</taxon>
        <taxon>Brachionidae</taxon>
        <taxon>Brachionus</taxon>
    </lineage>
</organism>
<dbReference type="AlphaFoldDB" id="A0A813N4Q3"/>
<dbReference type="OrthoDB" id="437903at2759"/>
<sequence length="237" mass="27622">MELIDFSKPTTMCDVLLIVENKKLYCNRAMLSIWSPVFETMFKSNFKEKESSEVNFPDKTYDDIHELLRVIYPPNKPITAANVEKMLEFADEYQMTELTRRCRQFLMTQRGTLEILLLAQRYQFEDVIKRCADHLKHTINSSILSNEAKIKEVNIDTLNAVLIARIKHLESLLDTFKKKVSGACEKFREIKGLPGNFNENLTTCSRHTENVETCQDCMRNVRLIINRLCEEGNELTE</sequence>
<dbReference type="CDD" id="cd18186">
    <property type="entry name" value="BTB_POZ_ZBTB_KLHL-like"/>
    <property type="match status" value="1"/>
</dbReference>
<dbReference type="EMBL" id="CAJNOC010000256">
    <property type="protein sequence ID" value="CAF0734342.1"/>
    <property type="molecule type" value="Genomic_DNA"/>
</dbReference>
<dbReference type="PANTHER" id="PTHR22744:SF17">
    <property type="entry name" value="BTB DOMAIN-CONTAINING PROTEIN"/>
    <property type="match status" value="1"/>
</dbReference>
<name>A0A813N4Q3_9BILA</name>
<dbReference type="Proteomes" id="UP000663879">
    <property type="component" value="Unassembled WGS sequence"/>
</dbReference>
<evidence type="ECO:0000313" key="3">
    <source>
        <dbReference type="Proteomes" id="UP000663879"/>
    </source>
</evidence>
<comment type="caution">
    <text evidence="2">The sequence shown here is derived from an EMBL/GenBank/DDBJ whole genome shotgun (WGS) entry which is preliminary data.</text>
</comment>
<dbReference type="Pfam" id="PF00651">
    <property type="entry name" value="BTB"/>
    <property type="match status" value="1"/>
</dbReference>
<dbReference type="PANTHER" id="PTHR22744">
    <property type="entry name" value="HELIX LOOP HELIX PROTEIN 21-RELATED"/>
    <property type="match status" value="1"/>
</dbReference>
<proteinExistence type="predicted"/>
<evidence type="ECO:0000313" key="2">
    <source>
        <dbReference type="EMBL" id="CAF0734342.1"/>
    </source>
</evidence>
<protein>
    <recommendedName>
        <fullName evidence="1">BTB domain-containing protein</fullName>
    </recommendedName>
</protein>
<dbReference type="SMART" id="SM00225">
    <property type="entry name" value="BTB"/>
    <property type="match status" value="1"/>
</dbReference>
<dbReference type="InterPro" id="IPR000210">
    <property type="entry name" value="BTB/POZ_dom"/>
</dbReference>
<dbReference type="InterPro" id="IPR011333">
    <property type="entry name" value="SKP1/BTB/POZ_sf"/>
</dbReference>
<keyword evidence="3" id="KW-1185">Reference proteome</keyword>
<accession>A0A813N4Q3</accession>
<gene>
    <name evidence="2" type="ORF">OXX778_LOCUS3040</name>
</gene>